<organism evidence="2 3">
    <name type="scientific">Litomosoides sigmodontis</name>
    <name type="common">Filarial nematode worm</name>
    <dbReference type="NCBI Taxonomy" id="42156"/>
    <lineage>
        <taxon>Eukaryota</taxon>
        <taxon>Metazoa</taxon>
        <taxon>Ecdysozoa</taxon>
        <taxon>Nematoda</taxon>
        <taxon>Chromadorea</taxon>
        <taxon>Rhabditida</taxon>
        <taxon>Spirurina</taxon>
        <taxon>Spiruromorpha</taxon>
        <taxon>Filarioidea</taxon>
        <taxon>Onchocercidae</taxon>
        <taxon>Litomosoides</taxon>
    </lineage>
</organism>
<feature type="region of interest" description="Disordered" evidence="1">
    <location>
        <begin position="30"/>
        <end position="51"/>
    </location>
</feature>
<feature type="non-terminal residue" evidence="2">
    <location>
        <position position="193"/>
    </location>
</feature>
<feature type="compositionally biased region" description="Basic residues" evidence="1">
    <location>
        <begin position="39"/>
        <end position="51"/>
    </location>
</feature>
<proteinExistence type="predicted"/>
<protein>
    <submittedName>
        <fullName evidence="2">Uncharacterized protein</fullName>
    </submittedName>
</protein>
<accession>A0A3P6T5T6</accession>
<name>A0A3P6T5T6_LITSI</name>
<evidence type="ECO:0000256" key="1">
    <source>
        <dbReference type="SAM" id="MobiDB-lite"/>
    </source>
</evidence>
<reference evidence="2 3" key="1">
    <citation type="submission" date="2018-08" db="EMBL/GenBank/DDBJ databases">
        <authorList>
            <person name="Laetsch R D."/>
            <person name="Stevens L."/>
            <person name="Kumar S."/>
            <person name="Blaxter L. M."/>
        </authorList>
    </citation>
    <scope>NUCLEOTIDE SEQUENCE [LARGE SCALE GENOMIC DNA]</scope>
</reference>
<dbReference type="Proteomes" id="UP000277928">
    <property type="component" value="Unassembled WGS sequence"/>
</dbReference>
<evidence type="ECO:0000313" key="3">
    <source>
        <dbReference type="Proteomes" id="UP000277928"/>
    </source>
</evidence>
<keyword evidence="3" id="KW-1185">Reference proteome</keyword>
<dbReference type="EMBL" id="UYRX01000339">
    <property type="protein sequence ID" value="VDK80467.1"/>
    <property type="molecule type" value="Genomic_DNA"/>
</dbReference>
<dbReference type="AlphaFoldDB" id="A0A3P6T5T6"/>
<evidence type="ECO:0000313" key="2">
    <source>
        <dbReference type="EMBL" id="VDK80467.1"/>
    </source>
</evidence>
<sequence length="193" mass="21404">MGRNSSTAGYFQRILEFCCKTTLEVEKQAGDVRGTRNNQHLKNRNASKRRSGHRFCTMKIDEAETPVVPLATKNWKFHHENLSCKRSRTVAIPVHATQIALAVAAPEGFHSANLGDLPEGIGSGTGRTIHSDLNGRKYQHQSLAAVINERQVERRRSNLVGREEDCERLFIPAEKLLRGGVGIRMAGGEFISG</sequence>
<gene>
    <name evidence="2" type="ORF">NLS_LOCUS4919</name>
</gene>